<protein>
    <submittedName>
        <fullName evidence="1">MCE family protein</fullName>
    </submittedName>
</protein>
<dbReference type="InterPro" id="IPR024516">
    <property type="entry name" value="Mce_C"/>
</dbReference>
<dbReference type="InterPro" id="IPR005693">
    <property type="entry name" value="Mce"/>
</dbReference>
<dbReference type="PANTHER" id="PTHR33371">
    <property type="entry name" value="INTERMEMBRANE PHOSPHOLIPID TRANSPORT SYSTEM BINDING PROTEIN MLAD-RELATED"/>
    <property type="match status" value="1"/>
</dbReference>
<organism evidence="1 2">
    <name type="scientific">Streptacidiphilus alkalitolerans</name>
    <dbReference type="NCBI Taxonomy" id="3342712"/>
    <lineage>
        <taxon>Bacteria</taxon>
        <taxon>Bacillati</taxon>
        <taxon>Actinomycetota</taxon>
        <taxon>Actinomycetes</taxon>
        <taxon>Kitasatosporales</taxon>
        <taxon>Streptomycetaceae</taxon>
        <taxon>Streptacidiphilus</taxon>
    </lineage>
</organism>
<dbReference type="PANTHER" id="PTHR33371:SF19">
    <property type="entry name" value="MCE-FAMILY PROTEIN MCE4A"/>
    <property type="match status" value="1"/>
</dbReference>
<proteinExistence type="predicted"/>
<comment type="caution">
    <text evidence="1">The sequence shown here is derived from an EMBL/GenBank/DDBJ whole genome shotgun (WGS) entry which is preliminary data.</text>
</comment>
<evidence type="ECO:0000313" key="2">
    <source>
        <dbReference type="Proteomes" id="UP001592582"/>
    </source>
</evidence>
<sequence length="422" mass="44170">MSSAAAVRRRLSGVVFLLVPALLAWLAVAVYNKDFSGGDTVQVRTDSVGNQMHQGADVKLDGVVVGQVRGISADGNGARLTLDIAPGQLKRIPSDVTAQMLPTTLFGERFVALVRPAADASATGNVSVTGGGSLRAGSTIPQDRSKDAVELEQVLGHVLPLLTAVQPEKLSATLTAVAQALDGRGTELGSTLTQLDSYLAGLNPDLPALDQDIHQLVQVSRTYTTAAPDILQALTEFTTTSNTIVQQQSQLATLYGTTTGTADDLTAFLRKNKDNIIRLSTDSRPTLQLLSRYSSEFPCTLRTLTDFVPAMDQALGKGTDEPGLHVDVTMVPSRGQYLPGKDKPVYRADSGPRPCTLAPAPAATTGTDATSAARPAAPNSPAENQLVDELLAPSLGLAPSGLPSWSSVLAGPVFRGAQVTIR</sequence>
<dbReference type="Proteomes" id="UP001592582">
    <property type="component" value="Unassembled WGS sequence"/>
</dbReference>
<dbReference type="NCBIfam" id="TIGR00996">
    <property type="entry name" value="Mtu_fam_mce"/>
    <property type="match status" value="1"/>
</dbReference>
<dbReference type="InterPro" id="IPR003399">
    <property type="entry name" value="Mce/MlaD"/>
</dbReference>
<dbReference type="Pfam" id="PF11887">
    <property type="entry name" value="Mce4_CUP1"/>
    <property type="match status" value="1"/>
</dbReference>
<dbReference type="Pfam" id="PF02470">
    <property type="entry name" value="MlaD"/>
    <property type="match status" value="1"/>
</dbReference>
<dbReference type="EMBL" id="JBHEZX010000002">
    <property type="protein sequence ID" value="MFC1408897.1"/>
    <property type="molecule type" value="Genomic_DNA"/>
</dbReference>
<gene>
    <name evidence="1" type="ORF">ACEZDG_06345</name>
</gene>
<accession>A0ABV6V597</accession>
<dbReference type="InterPro" id="IPR052336">
    <property type="entry name" value="MlaD_Phospholipid_Transporter"/>
</dbReference>
<keyword evidence="2" id="KW-1185">Reference proteome</keyword>
<reference evidence="1 2" key="1">
    <citation type="submission" date="2024-09" db="EMBL/GenBank/DDBJ databases">
        <authorList>
            <person name="Lee S.D."/>
        </authorList>
    </citation>
    <scope>NUCLEOTIDE SEQUENCE [LARGE SCALE GENOMIC DNA]</scope>
    <source>
        <strain evidence="1 2">N1-1</strain>
    </source>
</reference>
<evidence type="ECO:0000313" key="1">
    <source>
        <dbReference type="EMBL" id="MFC1408897.1"/>
    </source>
</evidence>
<name>A0ABV6V597_9ACTN</name>